<evidence type="ECO:0000256" key="8">
    <source>
        <dbReference type="ARBA" id="ARBA00023224"/>
    </source>
</evidence>
<dbReference type="Ensembl" id="ENSECRT00000011249.1">
    <property type="protein sequence ID" value="ENSECRP00000011068.1"/>
    <property type="gene ID" value="ENSECRG00000007362.1"/>
</dbReference>
<dbReference type="Proteomes" id="UP000694620">
    <property type="component" value="Chromosome 2"/>
</dbReference>
<dbReference type="GO" id="GO:0005886">
    <property type="term" value="C:plasma membrane"/>
    <property type="evidence" value="ECO:0007669"/>
    <property type="project" value="UniProtKB-SubCell"/>
</dbReference>
<dbReference type="InterPro" id="IPR017452">
    <property type="entry name" value="GPCR_Rhodpsn_7TM"/>
</dbReference>
<evidence type="ECO:0000256" key="10">
    <source>
        <dbReference type="SAM" id="Phobius"/>
    </source>
</evidence>
<name>A0A8C4S216_ERPCA</name>
<evidence type="ECO:0000256" key="6">
    <source>
        <dbReference type="ARBA" id="ARBA00023136"/>
    </source>
</evidence>
<evidence type="ECO:0000259" key="11">
    <source>
        <dbReference type="PROSITE" id="PS50262"/>
    </source>
</evidence>
<dbReference type="GO" id="GO:0004930">
    <property type="term" value="F:G protein-coupled receptor activity"/>
    <property type="evidence" value="ECO:0007669"/>
    <property type="project" value="UniProtKB-KW"/>
</dbReference>
<keyword evidence="3 9" id="KW-0812">Transmembrane</keyword>
<dbReference type="Gene3D" id="1.20.1070.10">
    <property type="entry name" value="Rhodopsin 7-helix transmembrane proteins"/>
    <property type="match status" value="1"/>
</dbReference>
<feature type="transmembrane region" description="Helical" evidence="10">
    <location>
        <begin position="125"/>
        <end position="148"/>
    </location>
</feature>
<sequence>MGMDNLLKRYYLPAMYGIEFILGIVGCVTAICSYIFCLKEWKSGNVYLFNLSVSDLMFICTLPSLITTYAQEQTHQNDFWCFSNRYILHLDLYSSILFLTWVSIDRYLLLKYPLRQHVLQKTSSAVVISALIWIVVTFQIMPILTFLVDSNNSSNKTTCKDFASSGNANHSLIYSLCLTFTGFIVPLTVLCFFYMKIVKFLKSMDRNFQNNDSFKRPVTLVFSIVIVFIVLQTPYHIMRNVRIASRVNLAKYSRCDRIIINSLYIVTRPLAFFQSVINPLFYFLMGDRLRESLFSKMEMSFISVMSFELTSNSD</sequence>
<reference evidence="12" key="3">
    <citation type="submission" date="2025-09" db="UniProtKB">
        <authorList>
            <consortium name="Ensembl"/>
        </authorList>
    </citation>
    <scope>IDENTIFICATION</scope>
</reference>
<dbReference type="PROSITE" id="PS50262">
    <property type="entry name" value="G_PROTEIN_RECEP_F1_2"/>
    <property type="match status" value="1"/>
</dbReference>
<feature type="transmembrane region" description="Helical" evidence="10">
    <location>
        <begin position="172"/>
        <end position="197"/>
    </location>
</feature>
<dbReference type="PRINTS" id="PR01157">
    <property type="entry name" value="P2YPURNOCPTR"/>
</dbReference>
<dbReference type="PRINTS" id="PR00237">
    <property type="entry name" value="GPCRRHODOPSN"/>
</dbReference>
<dbReference type="PROSITE" id="PS00237">
    <property type="entry name" value="G_PROTEIN_RECEP_F1_1"/>
    <property type="match status" value="1"/>
</dbReference>
<feature type="transmembrane region" description="Helical" evidence="10">
    <location>
        <begin position="86"/>
        <end position="104"/>
    </location>
</feature>
<dbReference type="PANTHER" id="PTHR24231">
    <property type="entry name" value="PURINOCEPTOR-RELATED G-PROTEIN COUPLED RECEPTOR"/>
    <property type="match status" value="1"/>
</dbReference>
<reference evidence="12" key="2">
    <citation type="submission" date="2025-08" db="UniProtKB">
        <authorList>
            <consortium name="Ensembl"/>
        </authorList>
    </citation>
    <scope>IDENTIFICATION</scope>
</reference>
<dbReference type="SUPFAM" id="SSF81321">
    <property type="entry name" value="Family A G protein-coupled receptor-like"/>
    <property type="match status" value="1"/>
</dbReference>
<evidence type="ECO:0000256" key="2">
    <source>
        <dbReference type="ARBA" id="ARBA00022475"/>
    </source>
</evidence>
<evidence type="ECO:0000256" key="5">
    <source>
        <dbReference type="ARBA" id="ARBA00023040"/>
    </source>
</evidence>
<proteinExistence type="inferred from homology"/>
<dbReference type="Pfam" id="PF00001">
    <property type="entry name" value="7tm_1"/>
    <property type="match status" value="1"/>
</dbReference>
<feature type="domain" description="G-protein coupled receptors family 1 profile" evidence="11">
    <location>
        <begin position="26"/>
        <end position="282"/>
    </location>
</feature>
<evidence type="ECO:0000256" key="9">
    <source>
        <dbReference type="RuleBase" id="RU000688"/>
    </source>
</evidence>
<evidence type="ECO:0000313" key="12">
    <source>
        <dbReference type="Ensembl" id="ENSECRP00000011068.1"/>
    </source>
</evidence>
<evidence type="ECO:0000256" key="1">
    <source>
        <dbReference type="ARBA" id="ARBA00004651"/>
    </source>
</evidence>
<reference evidence="12" key="1">
    <citation type="submission" date="2021-06" db="EMBL/GenBank/DDBJ databases">
        <authorList>
            <consortium name="Wellcome Sanger Institute Data Sharing"/>
        </authorList>
    </citation>
    <scope>NUCLEOTIDE SEQUENCE [LARGE SCALE GENOMIC DNA]</scope>
</reference>
<feature type="transmembrane region" description="Helical" evidence="10">
    <location>
        <begin position="218"/>
        <end position="238"/>
    </location>
</feature>
<feature type="transmembrane region" description="Helical" evidence="10">
    <location>
        <begin position="45"/>
        <end position="66"/>
    </location>
</feature>
<keyword evidence="5 9" id="KW-0297">G-protein coupled receptor</keyword>
<evidence type="ECO:0000313" key="13">
    <source>
        <dbReference type="Proteomes" id="UP000694620"/>
    </source>
</evidence>
<dbReference type="InterPro" id="IPR000276">
    <property type="entry name" value="GPCR_Rhodpsn"/>
</dbReference>
<keyword evidence="4 10" id="KW-1133">Transmembrane helix</keyword>
<dbReference type="GeneTree" id="ENSGT01150000287001"/>
<dbReference type="PANTHER" id="PTHR24231:SF14">
    <property type="entry name" value="SUCCINATE RECEPTOR 1"/>
    <property type="match status" value="1"/>
</dbReference>
<comment type="similarity">
    <text evidence="9">Belongs to the G-protein coupled receptor 1 family.</text>
</comment>
<protein>
    <submittedName>
        <fullName evidence="12">Succinate receptor 1</fullName>
    </submittedName>
</protein>
<feature type="transmembrane region" description="Helical" evidence="10">
    <location>
        <begin position="20"/>
        <end position="38"/>
    </location>
</feature>
<keyword evidence="6 10" id="KW-0472">Membrane</keyword>
<comment type="subcellular location">
    <subcellularLocation>
        <location evidence="1">Cell membrane</location>
        <topology evidence="1">Multi-pass membrane protein</topology>
    </subcellularLocation>
</comment>
<accession>A0A8C4S216</accession>
<dbReference type="AlphaFoldDB" id="A0A8C4S216"/>
<organism evidence="12 13">
    <name type="scientific">Erpetoichthys calabaricus</name>
    <name type="common">Rope fish</name>
    <name type="synonym">Calamoichthys calabaricus</name>
    <dbReference type="NCBI Taxonomy" id="27687"/>
    <lineage>
        <taxon>Eukaryota</taxon>
        <taxon>Metazoa</taxon>
        <taxon>Chordata</taxon>
        <taxon>Craniata</taxon>
        <taxon>Vertebrata</taxon>
        <taxon>Euteleostomi</taxon>
        <taxon>Actinopterygii</taxon>
        <taxon>Polypteriformes</taxon>
        <taxon>Polypteridae</taxon>
        <taxon>Erpetoichthys</taxon>
    </lineage>
</organism>
<evidence type="ECO:0000256" key="3">
    <source>
        <dbReference type="ARBA" id="ARBA00022692"/>
    </source>
</evidence>
<evidence type="ECO:0000256" key="7">
    <source>
        <dbReference type="ARBA" id="ARBA00023170"/>
    </source>
</evidence>
<keyword evidence="2" id="KW-1003">Cell membrane</keyword>
<keyword evidence="13" id="KW-1185">Reference proteome</keyword>
<keyword evidence="8 9" id="KW-0807">Transducer</keyword>
<keyword evidence="7 9" id="KW-0675">Receptor</keyword>
<evidence type="ECO:0000256" key="4">
    <source>
        <dbReference type="ARBA" id="ARBA00022989"/>
    </source>
</evidence>
<gene>
    <name evidence="12" type="primary">SUCNR1</name>
</gene>